<dbReference type="SUPFAM" id="SSF51182">
    <property type="entry name" value="RmlC-like cupins"/>
    <property type="match status" value="1"/>
</dbReference>
<dbReference type="EMBL" id="AP018042">
    <property type="protein sequence ID" value="BAX79326.1"/>
    <property type="molecule type" value="Genomic_DNA"/>
</dbReference>
<evidence type="ECO:0000256" key="2">
    <source>
        <dbReference type="ARBA" id="ARBA00023125"/>
    </source>
</evidence>
<dbReference type="SUPFAM" id="SSF46689">
    <property type="entry name" value="Homeodomain-like"/>
    <property type="match status" value="2"/>
</dbReference>
<dbReference type="PROSITE" id="PS00041">
    <property type="entry name" value="HTH_ARAC_FAMILY_1"/>
    <property type="match status" value="1"/>
</dbReference>
<dbReference type="RefSeq" id="WP_096428242.1">
    <property type="nucleotide sequence ID" value="NZ_AP018042.1"/>
</dbReference>
<evidence type="ECO:0000259" key="4">
    <source>
        <dbReference type="PROSITE" id="PS01124"/>
    </source>
</evidence>
<dbReference type="InterPro" id="IPR018060">
    <property type="entry name" value="HTH_AraC"/>
</dbReference>
<keyword evidence="6" id="KW-1185">Reference proteome</keyword>
<evidence type="ECO:0000256" key="3">
    <source>
        <dbReference type="ARBA" id="ARBA00023163"/>
    </source>
</evidence>
<name>A0A1Y1CG15_9BACT</name>
<gene>
    <name evidence="5" type="ORF">ALGA_0939</name>
</gene>
<keyword evidence="1" id="KW-0805">Transcription regulation</keyword>
<proteinExistence type="predicted"/>
<evidence type="ECO:0000256" key="1">
    <source>
        <dbReference type="ARBA" id="ARBA00023015"/>
    </source>
</evidence>
<sequence>MKSQIHREITPLQGSDCFLIFDRERNAFTFPIHFHPEFEITYIQNAKGGKRIIGDHIGEIREKELVIVGPNLYHGWDNYKNTGKELLHEITIQFPKELFDENILKRNMLKPIRELLNDASRGVLFSDETIKMVEPKLLALSQKRGFDSYLEFQSLLYDLAISRDQQTLTNMSFQRQSDFHNSERIERIYKYVQENYHKKLKLEDAAKLTNMTVISFSRLIKQRTGKSFVDFVIEIRLGMATQLLIETDKSIAEVCFDCGFNNISNFNRIFKKRQDCTPSEFRTNFNGTRNVF</sequence>
<accession>A0A1Y1CG15</accession>
<dbReference type="InterPro" id="IPR020449">
    <property type="entry name" value="Tscrpt_reg_AraC-type_HTH"/>
</dbReference>
<dbReference type="InterPro" id="IPR018062">
    <property type="entry name" value="HTH_AraC-typ_CS"/>
</dbReference>
<dbReference type="KEGG" id="mbas:ALGA_0939"/>
<dbReference type="OrthoDB" id="2569619at2"/>
<dbReference type="PANTHER" id="PTHR43280:SF27">
    <property type="entry name" value="TRANSCRIPTIONAL REGULATOR MTLR"/>
    <property type="match status" value="1"/>
</dbReference>
<dbReference type="PRINTS" id="PR00032">
    <property type="entry name" value="HTHARAC"/>
</dbReference>
<dbReference type="Proteomes" id="UP000218267">
    <property type="component" value="Chromosome"/>
</dbReference>
<dbReference type="GO" id="GO:0043565">
    <property type="term" value="F:sequence-specific DNA binding"/>
    <property type="evidence" value="ECO:0007669"/>
    <property type="project" value="InterPro"/>
</dbReference>
<reference evidence="5 6" key="1">
    <citation type="journal article" date="2018" name="Mar. Genomics">
        <title>Complete genome sequence of Marinifilaceae bacterium strain SPP2, isolated from the Antarctic marine sediment.</title>
        <authorList>
            <person name="Watanabe M."/>
            <person name="Kojima H."/>
            <person name="Fukui M."/>
        </authorList>
    </citation>
    <scope>NUCLEOTIDE SEQUENCE [LARGE SCALE GENOMIC DNA]</scope>
    <source>
        <strain evidence="5 6">SPP2</strain>
    </source>
</reference>
<feature type="domain" description="HTH araC/xylS-type" evidence="4">
    <location>
        <begin position="186"/>
        <end position="284"/>
    </location>
</feature>
<dbReference type="PROSITE" id="PS01124">
    <property type="entry name" value="HTH_ARAC_FAMILY_2"/>
    <property type="match status" value="1"/>
</dbReference>
<organism evidence="5 6">
    <name type="scientific">Labilibaculum antarcticum</name>
    <dbReference type="NCBI Taxonomy" id="1717717"/>
    <lineage>
        <taxon>Bacteria</taxon>
        <taxon>Pseudomonadati</taxon>
        <taxon>Bacteroidota</taxon>
        <taxon>Bacteroidia</taxon>
        <taxon>Marinilabiliales</taxon>
        <taxon>Marinifilaceae</taxon>
        <taxon>Labilibaculum</taxon>
    </lineage>
</organism>
<keyword evidence="3" id="KW-0804">Transcription</keyword>
<dbReference type="Gene3D" id="1.10.10.60">
    <property type="entry name" value="Homeodomain-like"/>
    <property type="match status" value="2"/>
</dbReference>
<dbReference type="AlphaFoldDB" id="A0A1Y1CG15"/>
<evidence type="ECO:0000313" key="5">
    <source>
        <dbReference type="EMBL" id="BAX79326.1"/>
    </source>
</evidence>
<dbReference type="InterPro" id="IPR011051">
    <property type="entry name" value="RmlC_Cupin_sf"/>
</dbReference>
<keyword evidence="2" id="KW-0238">DNA-binding</keyword>
<protein>
    <submittedName>
        <fullName evidence="5">AraC family transcriptional regulator</fullName>
    </submittedName>
</protein>
<dbReference type="InterPro" id="IPR009057">
    <property type="entry name" value="Homeodomain-like_sf"/>
</dbReference>
<dbReference type="SMART" id="SM00342">
    <property type="entry name" value="HTH_ARAC"/>
    <property type="match status" value="1"/>
</dbReference>
<evidence type="ECO:0000313" key="6">
    <source>
        <dbReference type="Proteomes" id="UP000218267"/>
    </source>
</evidence>
<dbReference type="Pfam" id="PF12833">
    <property type="entry name" value="HTH_18"/>
    <property type="match status" value="1"/>
</dbReference>
<dbReference type="PANTHER" id="PTHR43280">
    <property type="entry name" value="ARAC-FAMILY TRANSCRIPTIONAL REGULATOR"/>
    <property type="match status" value="1"/>
</dbReference>
<reference evidence="6" key="2">
    <citation type="journal article" date="2020" name="Antonie Van Leeuwenhoek">
        <title>Labilibaculum antarcticum sp. nov., a novel facultative anaerobic, psychrotorelant bacterium isolated from marine sediment of Antarctica.</title>
        <authorList>
            <person name="Watanabe M."/>
            <person name="Kojima H."/>
            <person name="Fukui M."/>
        </authorList>
    </citation>
    <scope>NUCLEOTIDE SEQUENCE [LARGE SCALE GENOMIC DNA]</scope>
    <source>
        <strain evidence="6">SPP2</strain>
    </source>
</reference>
<dbReference type="GO" id="GO:0003700">
    <property type="term" value="F:DNA-binding transcription factor activity"/>
    <property type="evidence" value="ECO:0007669"/>
    <property type="project" value="InterPro"/>
</dbReference>